<accession>A0A495RSY0</accession>
<protein>
    <recommendedName>
        <fullName evidence="6">TIGR01777 family protein</fullName>
    </recommendedName>
</protein>
<comment type="similarity">
    <text evidence="1">Belongs to the NAD(P)-dependent epimerase/dehydratase family. SDR39U1 subfamily.</text>
</comment>
<sequence>MKKNVLISGGSGFIGRNLTTLLLAKGYSVSILSRTEKQNTGDVFYYKWDVAKQTIDEEAILKADYIIHLAGENIAEKRWTAKRKAAIIDSREKSTQLLYSVLKKHYKKLDAFVSASAVGIYGAVNGEEICTEDMKPANDFLGYTCQKWEDSIDFIENLNIRTVKIRTGLVLGKNDGFLKKLIPLFKFRLGSALGSGKQYMPWIHVDDLCAIYLQAISDASMEGPYNAAVNDNTTNTIFSKTLACVFGYSIWLPNVPAFVLQFVMGEMAVIVLTGRRVSSEKIEQSGFKFQFKNLEGALRDCLTK</sequence>
<dbReference type="InterPro" id="IPR013549">
    <property type="entry name" value="DUF1731"/>
</dbReference>
<dbReference type="SUPFAM" id="SSF51735">
    <property type="entry name" value="NAD(P)-binding Rossmann-fold domains"/>
    <property type="match status" value="1"/>
</dbReference>
<comment type="caution">
    <text evidence="4">The sequence shown here is derived from an EMBL/GenBank/DDBJ whole genome shotgun (WGS) entry which is preliminary data.</text>
</comment>
<dbReference type="InterPro" id="IPR036291">
    <property type="entry name" value="NAD(P)-bd_dom_sf"/>
</dbReference>
<dbReference type="Proteomes" id="UP000280091">
    <property type="component" value="Unassembled WGS sequence"/>
</dbReference>
<dbReference type="EMBL" id="RBXA01000004">
    <property type="protein sequence ID" value="RKS90354.1"/>
    <property type="molecule type" value="Genomic_DNA"/>
</dbReference>
<reference evidence="4 5" key="1">
    <citation type="submission" date="2018-10" db="EMBL/GenBank/DDBJ databases">
        <title>Genomic Encyclopedia of Archaeal and Bacterial Type Strains, Phase II (KMG-II): from individual species to whole genera.</title>
        <authorList>
            <person name="Goeker M."/>
        </authorList>
    </citation>
    <scope>NUCLEOTIDE SEQUENCE [LARGE SCALE GENOMIC DNA]</scope>
    <source>
        <strain evidence="4 5">DSM 15094</strain>
    </source>
</reference>
<gene>
    <name evidence="4" type="ORF">BC952_2739</name>
</gene>
<dbReference type="Gene3D" id="3.40.50.720">
    <property type="entry name" value="NAD(P)-binding Rossmann-like Domain"/>
    <property type="match status" value="1"/>
</dbReference>
<evidence type="ECO:0000313" key="5">
    <source>
        <dbReference type="Proteomes" id="UP000280091"/>
    </source>
</evidence>
<feature type="domain" description="NAD-dependent epimerase/dehydratase" evidence="2">
    <location>
        <begin position="5"/>
        <end position="219"/>
    </location>
</feature>
<dbReference type="Pfam" id="PF08338">
    <property type="entry name" value="DUF1731"/>
    <property type="match status" value="1"/>
</dbReference>
<dbReference type="Pfam" id="PF01370">
    <property type="entry name" value="Epimerase"/>
    <property type="match status" value="1"/>
</dbReference>
<evidence type="ECO:0000259" key="2">
    <source>
        <dbReference type="Pfam" id="PF01370"/>
    </source>
</evidence>
<dbReference type="InterPro" id="IPR001509">
    <property type="entry name" value="Epimerase_deHydtase"/>
</dbReference>
<dbReference type="PANTHER" id="PTHR11092:SF0">
    <property type="entry name" value="EPIMERASE FAMILY PROTEIN SDR39U1"/>
    <property type="match status" value="1"/>
</dbReference>
<feature type="domain" description="DUF1731" evidence="3">
    <location>
        <begin position="255"/>
        <end position="300"/>
    </location>
</feature>
<proteinExistence type="inferred from homology"/>
<organism evidence="4 5">
    <name type="scientific">Flavobacterium limicola</name>
    <dbReference type="NCBI Taxonomy" id="180441"/>
    <lineage>
        <taxon>Bacteria</taxon>
        <taxon>Pseudomonadati</taxon>
        <taxon>Bacteroidota</taxon>
        <taxon>Flavobacteriia</taxon>
        <taxon>Flavobacteriales</taxon>
        <taxon>Flavobacteriaceae</taxon>
        <taxon>Flavobacterium</taxon>
    </lineage>
</organism>
<dbReference type="RefSeq" id="WP_121366048.1">
    <property type="nucleotide sequence ID" value="NZ_RBXA01000004.1"/>
</dbReference>
<dbReference type="InterPro" id="IPR010099">
    <property type="entry name" value="SDR39U1"/>
</dbReference>
<evidence type="ECO:0000259" key="3">
    <source>
        <dbReference type="Pfam" id="PF08338"/>
    </source>
</evidence>
<name>A0A495RSY0_9FLAO</name>
<dbReference type="PANTHER" id="PTHR11092">
    <property type="entry name" value="SUGAR NUCLEOTIDE EPIMERASE RELATED"/>
    <property type="match status" value="1"/>
</dbReference>
<dbReference type="NCBIfam" id="TIGR01777">
    <property type="entry name" value="yfcH"/>
    <property type="match status" value="1"/>
</dbReference>
<dbReference type="OrthoDB" id="9801773at2"/>
<evidence type="ECO:0000313" key="4">
    <source>
        <dbReference type="EMBL" id="RKS90354.1"/>
    </source>
</evidence>
<dbReference type="AlphaFoldDB" id="A0A495RSY0"/>
<evidence type="ECO:0000256" key="1">
    <source>
        <dbReference type="ARBA" id="ARBA00009353"/>
    </source>
</evidence>
<evidence type="ECO:0008006" key="6">
    <source>
        <dbReference type="Google" id="ProtNLM"/>
    </source>
</evidence>
<keyword evidence="5" id="KW-1185">Reference proteome</keyword>